<evidence type="ECO:0000313" key="3">
    <source>
        <dbReference type="Proteomes" id="UP001318860"/>
    </source>
</evidence>
<dbReference type="InterPro" id="IPR036047">
    <property type="entry name" value="F-box-like_dom_sf"/>
</dbReference>
<dbReference type="EMBL" id="JABTTQ020000013">
    <property type="protein sequence ID" value="KAK6142482.1"/>
    <property type="molecule type" value="Genomic_DNA"/>
</dbReference>
<organism evidence="2 3">
    <name type="scientific">Rehmannia glutinosa</name>
    <name type="common">Chinese foxglove</name>
    <dbReference type="NCBI Taxonomy" id="99300"/>
    <lineage>
        <taxon>Eukaryota</taxon>
        <taxon>Viridiplantae</taxon>
        <taxon>Streptophyta</taxon>
        <taxon>Embryophyta</taxon>
        <taxon>Tracheophyta</taxon>
        <taxon>Spermatophyta</taxon>
        <taxon>Magnoliopsida</taxon>
        <taxon>eudicotyledons</taxon>
        <taxon>Gunneridae</taxon>
        <taxon>Pentapetalae</taxon>
        <taxon>asterids</taxon>
        <taxon>lamiids</taxon>
        <taxon>Lamiales</taxon>
        <taxon>Orobanchaceae</taxon>
        <taxon>Rehmannieae</taxon>
        <taxon>Rehmannia</taxon>
    </lineage>
</organism>
<dbReference type="PROSITE" id="PS50181">
    <property type="entry name" value="FBOX"/>
    <property type="match status" value="1"/>
</dbReference>
<accession>A0ABR0W867</accession>
<sequence length="378" mass="44184">MTEENCHLPPEIVEEILCNLPTKSLIRLRGVSKSWRSLISEHHFVRKHLSHAAQQKILILMPSPYANENMYYSQEIMPIKRGGYFCAPFSGSNYWEVFASCDGLLCVRVDLSIYIWNPYLKTYRKIPTPLGKQNYDDFIPSYLGFGYDSTRNDYKIVKLSRFRLGYMTETQVFSLKCDSWRKLDDFPPQDYRPLTSVFLNGSIHWLLATEIMGQNSFALFSFDLSDDKYREVRLPEYFPISPSNNNYIVNLHLCALKGMLCVLVEWKSCLVLWAMKDYYSDHDKSWTKILDIRLDLVLEKYCIPLGFKPFYFYENGEVMMGVVSDRRTELLICKDNTVLYRDIIFNKPSVMKYVFVHVESLVSPLRSCGKLETRNSTG</sequence>
<reference evidence="2 3" key="1">
    <citation type="journal article" date="2021" name="Comput. Struct. Biotechnol. J.">
        <title>De novo genome assembly of the potent medicinal plant Rehmannia glutinosa using nanopore technology.</title>
        <authorList>
            <person name="Ma L."/>
            <person name="Dong C."/>
            <person name="Song C."/>
            <person name="Wang X."/>
            <person name="Zheng X."/>
            <person name="Niu Y."/>
            <person name="Chen S."/>
            <person name="Feng W."/>
        </authorList>
    </citation>
    <scope>NUCLEOTIDE SEQUENCE [LARGE SCALE GENOMIC DNA]</scope>
    <source>
        <strain evidence="2">DH-2019</strain>
    </source>
</reference>
<evidence type="ECO:0000259" key="1">
    <source>
        <dbReference type="PROSITE" id="PS50181"/>
    </source>
</evidence>
<dbReference type="Proteomes" id="UP001318860">
    <property type="component" value="Unassembled WGS sequence"/>
</dbReference>
<dbReference type="Pfam" id="PF07734">
    <property type="entry name" value="FBA_1"/>
    <property type="match status" value="1"/>
</dbReference>
<evidence type="ECO:0000313" key="2">
    <source>
        <dbReference type="EMBL" id="KAK6142482.1"/>
    </source>
</evidence>
<dbReference type="NCBIfam" id="TIGR01640">
    <property type="entry name" value="F_box_assoc_1"/>
    <property type="match status" value="1"/>
</dbReference>
<name>A0ABR0W867_REHGL</name>
<dbReference type="SUPFAM" id="SSF81383">
    <property type="entry name" value="F-box domain"/>
    <property type="match status" value="1"/>
</dbReference>
<dbReference type="CDD" id="cd22157">
    <property type="entry name" value="F-box_AtFBW1-like"/>
    <property type="match status" value="1"/>
</dbReference>
<keyword evidence="3" id="KW-1185">Reference proteome</keyword>
<protein>
    <recommendedName>
        <fullName evidence="1">F-box domain-containing protein</fullName>
    </recommendedName>
</protein>
<dbReference type="InterPro" id="IPR050796">
    <property type="entry name" value="SCF_F-box_component"/>
</dbReference>
<dbReference type="Gene3D" id="1.20.1280.50">
    <property type="match status" value="1"/>
</dbReference>
<dbReference type="SMART" id="SM00256">
    <property type="entry name" value="FBOX"/>
    <property type="match status" value="1"/>
</dbReference>
<gene>
    <name evidence="2" type="ORF">DH2020_022830</name>
</gene>
<comment type="caution">
    <text evidence="2">The sequence shown here is derived from an EMBL/GenBank/DDBJ whole genome shotgun (WGS) entry which is preliminary data.</text>
</comment>
<dbReference type="PANTHER" id="PTHR31672:SF13">
    <property type="entry name" value="F-BOX PROTEIN CPR30-LIKE"/>
    <property type="match status" value="1"/>
</dbReference>
<feature type="domain" description="F-box" evidence="1">
    <location>
        <begin position="2"/>
        <end position="48"/>
    </location>
</feature>
<dbReference type="InterPro" id="IPR001810">
    <property type="entry name" value="F-box_dom"/>
</dbReference>
<dbReference type="PANTHER" id="PTHR31672">
    <property type="entry name" value="BNACNNG10540D PROTEIN"/>
    <property type="match status" value="1"/>
</dbReference>
<dbReference type="InterPro" id="IPR017451">
    <property type="entry name" value="F-box-assoc_interact_dom"/>
</dbReference>
<dbReference type="Pfam" id="PF00646">
    <property type="entry name" value="F-box"/>
    <property type="match status" value="1"/>
</dbReference>
<dbReference type="InterPro" id="IPR006527">
    <property type="entry name" value="F-box-assoc_dom_typ1"/>
</dbReference>
<proteinExistence type="predicted"/>